<keyword evidence="6" id="KW-0732">Signal</keyword>
<keyword evidence="8" id="KW-0808">Transferase</keyword>
<evidence type="ECO:0000256" key="6">
    <source>
        <dbReference type="SAM" id="SignalP"/>
    </source>
</evidence>
<dbReference type="SUPFAM" id="SSF53383">
    <property type="entry name" value="PLP-dependent transferases"/>
    <property type="match status" value="1"/>
</dbReference>
<dbReference type="InterPro" id="IPR015422">
    <property type="entry name" value="PyrdxlP-dep_Trfase_small"/>
</dbReference>
<keyword evidence="4" id="KW-0456">Lyase</keyword>
<keyword evidence="8" id="KW-0032">Aminotransferase</keyword>
<organism evidence="8 9">
    <name type="scientific">OM182 bacterium</name>
    <dbReference type="NCBI Taxonomy" id="2510334"/>
    <lineage>
        <taxon>Bacteria</taxon>
        <taxon>Pseudomonadati</taxon>
        <taxon>Pseudomonadota</taxon>
        <taxon>Gammaproteobacteria</taxon>
        <taxon>OMG group</taxon>
        <taxon>OM182 clade</taxon>
    </lineage>
</organism>
<dbReference type="AlphaFoldDB" id="A0A520S6N9"/>
<dbReference type="InterPro" id="IPR015424">
    <property type="entry name" value="PyrdxlP-dep_Trfase"/>
</dbReference>
<dbReference type="InterPro" id="IPR051798">
    <property type="entry name" value="Class-II_PLP-Dep_Aminotrans"/>
</dbReference>
<dbReference type="CDD" id="cd00609">
    <property type="entry name" value="AAT_like"/>
    <property type="match status" value="1"/>
</dbReference>
<dbReference type="Proteomes" id="UP000320404">
    <property type="component" value="Unassembled WGS sequence"/>
</dbReference>
<evidence type="ECO:0000313" key="8">
    <source>
        <dbReference type="EMBL" id="RZO78147.1"/>
    </source>
</evidence>
<evidence type="ECO:0000259" key="7">
    <source>
        <dbReference type="Pfam" id="PF00155"/>
    </source>
</evidence>
<dbReference type="GO" id="GO:0008483">
    <property type="term" value="F:transaminase activity"/>
    <property type="evidence" value="ECO:0007669"/>
    <property type="project" value="UniProtKB-KW"/>
</dbReference>
<evidence type="ECO:0000256" key="4">
    <source>
        <dbReference type="ARBA" id="ARBA00023239"/>
    </source>
</evidence>
<name>A0A520S6N9_9GAMM</name>
<evidence type="ECO:0000256" key="3">
    <source>
        <dbReference type="ARBA" id="ARBA00022898"/>
    </source>
</evidence>
<dbReference type="InterPro" id="IPR004839">
    <property type="entry name" value="Aminotransferase_I/II_large"/>
</dbReference>
<evidence type="ECO:0000256" key="5">
    <source>
        <dbReference type="ARBA" id="ARBA00037974"/>
    </source>
</evidence>
<comment type="caution">
    <text evidence="8">The sequence shown here is derived from an EMBL/GenBank/DDBJ whole genome shotgun (WGS) entry which is preliminary data.</text>
</comment>
<dbReference type="PANTHER" id="PTHR43525:SF1">
    <property type="entry name" value="PROTEIN MALY"/>
    <property type="match status" value="1"/>
</dbReference>
<sequence>MTKKVGLNRRAFMKNAGFTAVAGATGTLATAASTANAQSGSPSDSYPRLANGMYDFDKVYSRAGQNCARWDSPPRSYPNGEFKFGMGVASMDFECAPCITEALMERVQHHSWGYMASTEELRDEVVKWNGDYHNNDLDSSMVTLSDGVYPGMIAAMRAFAPRGSKVLIMSPAYSGFYTMASAANIETVDSEMKLVNGRYEIDFDDLEAKMTSDVRALIVCNPQNPTGNVWREEELLRAGRLALEHGIVVLSDEIHSDVIRDGQKFTPFSALPDRDVVNNSLTFNAISKTFNLAGMKNAYYYSKSPTMLGRVNKYHRAELSTLGVVANVAAYKYGRDWFDQANAYMDRTHTMIEDFVKKNMPSVGYVRNEGTYMTFLDFTKTMAAIGADEMAKAHDKRSPEHYLQDWMVYNSGVYLNPGSNYGQGGAGRMRMNIASSQVVVQDVLEAMAAAVNKV</sequence>
<dbReference type="EC" id="4.4.1.13" evidence="2"/>
<dbReference type="GO" id="GO:0030170">
    <property type="term" value="F:pyridoxal phosphate binding"/>
    <property type="evidence" value="ECO:0007669"/>
    <property type="project" value="InterPro"/>
</dbReference>
<evidence type="ECO:0000256" key="1">
    <source>
        <dbReference type="ARBA" id="ARBA00001933"/>
    </source>
</evidence>
<evidence type="ECO:0000256" key="2">
    <source>
        <dbReference type="ARBA" id="ARBA00012224"/>
    </source>
</evidence>
<feature type="domain" description="Aminotransferase class I/classII large" evidence="7">
    <location>
        <begin position="85"/>
        <end position="445"/>
    </location>
</feature>
<dbReference type="InterPro" id="IPR015421">
    <property type="entry name" value="PyrdxlP-dep_Trfase_major"/>
</dbReference>
<keyword evidence="3" id="KW-0663">Pyridoxal phosphate</keyword>
<dbReference type="Gene3D" id="3.40.640.10">
    <property type="entry name" value="Type I PLP-dependent aspartate aminotransferase-like (Major domain)"/>
    <property type="match status" value="1"/>
</dbReference>
<dbReference type="InterPro" id="IPR006311">
    <property type="entry name" value="TAT_signal"/>
</dbReference>
<proteinExistence type="inferred from homology"/>
<protein>
    <recommendedName>
        <fullName evidence="2">cysteine-S-conjugate beta-lyase</fullName>
        <ecNumber evidence="2">4.4.1.13</ecNumber>
    </recommendedName>
</protein>
<dbReference type="EMBL" id="SHAH01000005">
    <property type="protein sequence ID" value="RZO78147.1"/>
    <property type="molecule type" value="Genomic_DNA"/>
</dbReference>
<comment type="cofactor">
    <cofactor evidence="1">
        <name>pyridoxal 5'-phosphate</name>
        <dbReference type="ChEBI" id="CHEBI:597326"/>
    </cofactor>
</comment>
<dbReference type="PROSITE" id="PS51318">
    <property type="entry name" value="TAT"/>
    <property type="match status" value="1"/>
</dbReference>
<gene>
    <name evidence="8" type="ORF">EVA69_00825</name>
</gene>
<reference evidence="8 9" key="1">
    <citation type="submission" date="2019-02" db="EMBL/GenBank/DDBJ databases">
        <title>Prokaryotic population dynamics and viral predation in marine succession experiment using metagenomics: the confinement effect.</title>
        <authorList>
            <person name="Haro-Moreno J.M."/>
            <person name="Rodriguez-Valera F."/>
            <person name="Lopez-Perez M."/>
        </authorList>
    </citation>
    <scope>NUCLEOTIDE SEQUENCE [LARGE SCALE GENOMIC DNA]</scope>
    <source>
        <strain evidence="8">MED-G158</strain>
    </source>
</reference>
<feature type="signal peptide" evidence="6">
    <location>
        <begin position="1"/>
        <end position="37"/>
    </location>
</feature>
<dbReference type="Pfam" id="PF00155">
    <property type="entry name" value="Aminotran_1_2"/>
    <property type="match status" value="1"/>
</dbReference>
<evidence type="ECO:0000313" key="9">
    <source>
        <dbReference type="Proteomes" id="UP000320404"/>
    </source>
</evidence>
<feature type="chain" id="PRO_5022209120" description="cysteine-S-conjugate beta-lyase" evidence="6">
    <location>
        <begin position="38"/>
        <end position="454"/>
    </location>
</feature>
<dbReference type="PANTHER" id="PTHR43525">
    <property type="entry name" value="PROTEIN MALY"/>
    <property type="match status" value="1"/>
</dbReference>
<dbReference type="Gene3D" id="3.90.1150.10">
    <property type="entry name" value="Aspartate Aminotransferase, domain 1"/>
    <property type="match status" value="1"/>
</dbReference>
<comment type="similarity">
    <text evidence="5">Belongs to the class-II pyridoxal-phosphate-dependent aminotransferase family. MalY/PatB cystathionine beta-lyase subfamily.</text>
</comment>
<accession>A0A520S6N9</accession>
<dbReference type="GO" id="GO:0047804">
    <property type="term" value="F:cysteine-S-conjugate beta-lyase activity"/>
    <property type="evidence" value="ECO:0007669"/>
    <property type="project" value="UniProtKB-EC"/>
</dbReference>